<dbReference type="AlphaFoldDB" id="A0AAN7VRB1"/>
<evidence type="ECO:0000313" key="2">
    <source>
        <dbReference type="EMBL" id="KAK5690571.1"/>
    </source>
</evidence>
<name>A0AAN7VRB1_9PEZI</name>
<evidence type="ECO:0000259" key="1">
    <source>
        <dbReference type="Pfam" id="PF09414"/>
    </source>
</evidence>
<protein>
    <recommendedName>
        <fullName evidence="1">RNA ligase domain-containing protein</fullName>
    </recommendedName>
</protein>
<feature type="domain" description="RNA ligase" evidence="1">
    <location>
        <begin position="101"/>
        <end position="302"/>
    </location>
</feature>
<accession>A0AAN7VRB1</accession>
<dbReference type="Proteomes" id="UP001310594">
    <property type="component" value="Unassembled WGS sequence"/>
</dbReference>
<gene>
    <name evidence="2" type="ORF">LTR97_012124</name>
</gene>
<dbReference type="EMBL" id="JAVRQU010000024">
    <property type="protein sequence ID" value="KAK5690571.1"/>
    <property type="molecule type" value="Genomic_DNA"/>
</dbReference>
<dbReference type="Pfam" id="PF09414">
    <property type="entry name" value="RNA_ligase"/>
    <property type="match status" value="1"/>
</dbReference>
<evidence type="ECO:0000313" key="3">
    <source>
        <dbReference type="Proteomes" id="UP001310594"/>
    </source>
</evidence>
<sequence>MPESNVPHESPTKASELDTANTLSDQIATVTIHSQDENAKPTQLISDHAAGVEDLADLAIPSSASSTLYPKISGKLAEIHYHLNSYRHFHPALSPHPNPYPFIGTTKLHGTHADILIKATGEISLQSRSRTDLSVANDNLGFAAFCLARELAIRRLAARILDRSRTLHHTSELGEEVLLAGEWIGSSIQRGVAISKMEKSFVLCSIRIENKRSWEHIEDYADISNHAEGLHNVSKAGFFHLNYSFEDEGAAFLAQAKELTLKVADACPFGEAMGVEGKGEGIVWTPSRQSNLPNTEDFWLKTKEEHFRSVAVPQRKERLPESADAREKARAFAELNCTESRLEQAWAYLLEMGVGRDMKGMSTFLGWMTKDIEVEEKREIESGGFGRMWKGEVARVAKVWYERKLVEEEKL</sequence>
<organism evidence="2 3">
    <name type="scientific">Elasticomyces elasticus</name>
    <dbReference type="NCBI Taxonomy" id="574655"/>
    <lineage>
        <taxon>Eukaryota</taxon>
        <taxon>Fungi</taxon>
        <taxon>Dikarya</taxon>
        <taxon>Ascomycota</taxon>
        <taxon>Pezizomycotina</taxon>
        <taxon>Dothideomycetes</taxon>
        <taxon>Dothideomycetidae</taxon>
        <taxon>Mycosphaerellales</taxon>
        <taxon>Teratosphaeriaceae</taxon>
        <taxon>Elasticomyces</taxon>
    </lineage>
</organism>
<comment type="caution">
    <text evidence="2">The sequence shown here is derived from an EMBL/GenBank/DDBJ whole genome shotgun (WGS) entry which is preliminary data.</text>
</comment>
<dbReference type="InterPro" id="IPR021122">
    <property type="entry name" value="RNA_ligase_dom_REL/Rnl2"/>
</dbReference>
<proteinExistence type="predicted"/>
<dbReference type="SUPFAM" id="SSF56091">
    <property type="entry name" value="DNA ligase/mRNA capping enzyme, catalytic domain"/>
    <property type="match status" value="1"/>
</dbReference>
<reference evidence="2" key="1">
    <citation type="submission" date="2023-08" db="EMBL/GenBank/DDBJ databases">
        <title>Black Yeasts Isolated from many extreme environments.</title>
        <authorList>
            <person name="Coleine C."/>
            <person name="Stajich J.E."/>
            <person name="Selbmann L."/>
        </authorList>
    </citation>
    <scope>NUCLEOTIDE SEQUENCE</scope>
    <source>
        <strain evidence="2">CCFEE 5810</strain>
    </source>
</reference>